<dbReference type="AlphaFoldDB" id="A0A2U2PKU5"/>
<dbReference type="Pfam" id="PF00389">
    <property type="entry name" value="2-Hacid_dh"/>
    <property type="match status" value="1"/>
</dbReference>
<feature type="domain" description="D-isomer specific 2-hydroxyacid dehydrogenase NAD-binding" evidence="6">
    <location>
        <begin position="131"/>
        <end position="275"/>
    </location>
</feature>
<dbReference type="Gene3D" id="3.40.50.720">
    <property type="entry name" value="NAD(P)-binding Rossmann-like Domain"/>
    <property type="match status" value="2"/>
</dbReference>
<dbReference type="GO" id="GO:0016616">
    <property type="term" value="F:oxidoreductase activity, acting on the CH-OH group of donors, NAD or NADP as acceptor"/>
    <property type="evidence" value="ECO:0007669"/>
    <property type="project" value="InterPro"/>
</dbReference>
<dbReference type="GO" id="GO:0051287">
    <property type="term" value="F:NAD binding"/>
    <property type="evidence" value="ECO:0007669"/>
    <property type="project" value="InterPro"/>
</dbReference>
<evidence type="ECO:0000256" key="2">
    <source>
        <dbReference type="ARBA" id="ARBA00023002"/>
    </source>
</evidence>
<keyword evidence="2 4" id="KW-0560">Oxidoreductase</keyword>
<dbReference type="InterPro" id="IPR050418">
    <property type="entry name" value="D-iso_2-hydroxyacid_DH_PdxB"/>
</dbReference>
<dbReference type="SUPFAM" id="SSF52283">
    <property type="entry name" value="Formate/glycerate dehydrogenase catalytic domain-like"/>
    <property type="match status" value="1"/>
</dbReference>
<comment type="similarity">
    <text evidence="1 4">Belongs to the D-isomer specific 2-hydroxyacid dehydrogenase family.</text>
</comment>
<dbReference type="EMBL" id="QEAS01000002">
    <property type="protein sequence ID" value="PWG82020.1"/>
    <property type="molecule type" value="Genomic_DNA"/>
</dbReference>
<evidence type="ECO:0000313" key="7">
    <source>
        <dbReference type="EMBL" id="PWG82020.1"/>
    </source>
</evidence>
<name>A0A2U2PKU5_9SPHI</name>
<dbReference type="PANTHER" id="PTHR43761">
    <property type="entry name" value="D-ISOMER SPECIFIC 2-HYDROXYACID DEHYDROGENASE FAMILY PROTEIN (AFU_ORTHOLOGUE AFUA_1G13630)"/>
    <property type="match status" value="1"/>
</dbReference>
<dbReference type="InterPro" id="IPR006139">
    <property type="entry name" value="D-isomer_2_OHA_DH_cat_dom"/>
</dbReference>
<evidence type="ECO:0000313" key="8">
    <source>
        <dbReference type="Proteomes" id="UP000245647"/>
    </source>
</evidence>
<evidence type="ECO:0000259" key="6">
    <source>
        <dbReference type="Pfam" id="PF02826"/>
    </source>
</evidence>
<evidence type="ECO:0000256" key="4">
    <source>
        <dbReference type="RuleBase" id="RU003719"/>
    </source>
</evidence>
<dbReference type="Proteomes" id="UP000245647">
    <property type="component" value="Unassembled WGS sequence"/>
</dbReference>
<proteinExistence type="inferred from homology"/>
<keyword evidence="3" id="KW-0520">NAD</keyword>
<comment type="caution">
    <text evidence="7">The sequence shown here is derived from an EMBL/GenBank/DDBJ whole genome shotgun (WGS) entry which is preliminary data.</text>
</comment>
<organism evidence="7 8">
    <name type="scientific">Pararcticibacter amylolyticus</name>
    <dbReference type="NCBI Taxonomy" id="2173175"/>
    <lineage>
        <taxon>Bacteria</taxon>
        <taxon>Pseudomonadati</taxon>
        <taxon>Bacteroidota</taxon>
        <taxon>Sphingobacteriia</taxon>
        <taxon>Sphingobacteriales</taxon>
        <taxon>Sphingobacteriaceae</taxon>
        <taxon>Pararcticibacter</taxon>
    </lineage>
</organism>
<dbReference type="InterPro" id="IPR006140">
    <property type="entry name" value="D-isomer_DH_NAD-bd"/>
</dbReference>
<feature type="domain" description="D-isomer specific 2-hydroxyacid dehydrogenase catalytic" evidence="5">
    <location>
        <begin position="29"/>
        <end position="301"/>
    </location>
</feature>
<sequence>MKFRKIVVVDSCGLTLPELEKIRAYSAEPMEVYEDTPATEEEISARIGAADCVLVSWRTALTGSILKKAGSLRYIGMCCSLYDRKAANVDISAAEESGVTVKGVRDYGDEGTLEFVFSQLISLFKGYSKYKWRPQTQELKGKSIGIVGMGTLGLMVARTALHFGMEVAYFSRTRKPQIEKENISYMPLEELAAHCDVITTHLPKHTVLLTEQIFAQKKQNSVFINTSLGLTFEKDALEKWLKRDPSSFAIFDMEGAGNYIKELQETENVIVYPFTSGFTVEAKERLSVKVLENIEVFFRGSHI</sequence>
<dbReference type="SUPFAM" id="SSF51735">
    <property type="entry name" value="NAD(P)-binding Rossmann-fold domains"/>
    <property type="match status" value="1"/>
</dbReference>
<dbReference type="OrthoDB" id="1522997at2"/>
<dbReference type="InterPro" id="IPR036291">
    <property type="entry name" value="NAD(P)-bd_dom_sf"/>
</dbReference>
<accession>A0A2U2PKU5</accession>
<dbReference type="RefSeq" id="WP_109414297.1">
    <property type="nucleotide sequence ID" value="NZ_QEAS01000002.1"/>
</dbReference>
<dbReference type="Pfam" id="PF02826">
    <property type="entry name" value="2-Hacid_dh_C"/>
    <property type="match status" value="1"/>
</dbReference>
<protein>
    <submittedName>
        <fullName evidence="7">Dihydrofolate reductase</fullName>
    </submittedName>
</protein>
<dbReference type="PANTHER" id="PTHR43761:SF1">
    <property type="entry name" value="D-ISOMER SPECIFIC 2-HYDROXYACID DEHYDROGENASE CATALYTIC DOMAIN-CONTAINING PROTEIN-RELATED"/>
    <property type="match status" value="1"/>
</dbReference>
<evidence type="ECO:0000256" key="1">
    <source>
        <dbReference type="ARBA" id="ARBA00005854"/>
    </source>
</evidence>
<gene>
    <name evidence="7" type="ORF">DDR33_03080</name>
</gene>
<keyword evidence="8" id="KW-1185">Reference proteome</keyword>
<reference evidence="7 8" key="1">
    <citation type="submission" date="2018-04" db="EMBL/GenBank/DDBJ databases">
        <title>Pedobacter chongqingensis sp. nov., isolated from a rottenly hemp rope.</title>
        <authorList>
            <person name="Cai Y."/>
        </authorList>
    </citation>
    <scope>NUCLEOTIDE SEQUENCE [LARGE SCALE GENOMIC DNA]</scope>
    <source>
        <strain evidence="7 8">FJ4-8</strain>
    </source>
</reference>
<evidence type="ECO:0000256" key="3">
    <source>
        <dbReference type="ARBA" id="ARBA00023027"/>
    </source>
</evidence>
<evidence type="ECO:0000259" key="5">
    <source>
        <dbReference type="Pfam" id="PF00389"/>
    </source>
</evidence>